<evidence type="ECO:0000256" key="1">
    <source>
        <dbReference type="PROSITE-ProRule" id="PRU00042"/>
    </source>
</evidence>
<name>A0A067QQW0_ZOONE</name>
<organism evidence="4 5">
    <name type="scientific">Zootermopsis nevadensis</name>
    <name type="common">Dampwood termite</name>
    <dbReference type="NCBI Taxonomy" id="136037"/>
    <lineage>
        <taxon>Eukaryota</taxon>
        <taxon>Metazoa</taxon>
        <taxon>Ecdysozoa</taxon>
        <taxon>Arthropoda</taxon>
        <taxon>Hexapoda</taxon>
        <taxon>Insecta</taxon>
        <taxon>Pterygota</taxon>
        <taxon>Neoptera</taxon>
        <taxon>Polyneoptera</taxon>
        <taxon>Dictyoptera</taxon>
        <taxon>Blattodea</taxon>
        <taxon>Blattoidea</taxon>
        <taxon>Termitoidae</taxon>
        <taxon>Termopsidae</taxon>
        <taxon>Zootermopsis</taxon>
    </lineage>
</organism>
<sequence length="277" mass="30711">MRSSFFPTSRAADLHEPKINLIKSETLSSGNEESNYLISEDSSECELLNMIPGGNCDQGDTILIPTEYCCPLCCEGSMVAVKQILMDTACSSKRPYIEDLDTGAEGMKHVDISDNSSIEMFTYSHIQDNRSDCGFSYEDDSMEQNNDYDSNSNSIMMSFTSVKEEDDYSLEGTSGGDKGGDKREGTITTSSKQGNVNVKSERSADDNPVSCLVCGETVMNLNQCLVHALCAHADSETHSYQCSLCERCFCVDTDLTRHFMNIHQNMKIYTSRTIIHL</sequence>
<gene>
    <name evidence="4" type="ORF">L798_03421</name>
</gene>
<dbReference type="Proteomes" id="UP000027135">
    <property type="component" value="Unassembled WGS sequence"/>
</dbReference>
<dbReference type="SMART" id="SM00355">
    <property type="entry name" value="ZnF_C2H2"/>
    <property type="match status" value="2"/>
</dbReference>
<keyword evidence="1" id="KW-0479">Metal-binding</keyword>
<evidence type="ECO:0000313" key="4">
    <source>
        <dbReference type="EMBL" id="KDR07211.1"/>
    </source>
</evidence>
<protein>
    <recommendedName>
        <fullName evidence="3">C2H2-type domain-containing protein</fullName>
    </recommendedName>
</protein>
<keyword evidence="1" id="KW-0862">Zinc</keyword>
<feature type="region of interest" description="Disordered" evidence="2">
    <location>
        <begin position="164"/>
        <end position="201"/>
    </location>
</feature>
<keyword evidence="5" id="KW-1185">Reference proteome</keyword>
<dbReference type="PROSITE" id="PS50157">
    <property type="entry name" value="ZINC_FINGER_C2H2_2"/>
    <property type="match status" value="1"/>
</dbReference>
<dbReference type="Gene3D" id="3.30.160.60">
    <property type="entry name" value="Classic Zinc Finger"/>
    <property type="match status" value="1"/>
</dbReference>
<dbReference type="PROSITE" id="PS00028">
    <property type="entry name" value="ZINC_FINGER_C2H2_1"/>
    <property type="match status" value="1"/>
</dbReference>
<keyword evidence="1" id="KW-0863">Zinc-finger</keyword>
<evidence type="ECO:0000259" key="3">
    <source>
        <dbReference type="PROSITE" id="PS50157"/>
    </source>
</evidence>
<evidence type="ECO:0000256" key="2">
    <source>
        <dbReference type="SAM" id="MobiDB-lite"/>
    </source>
</evidence>
<dbReference type="InterPro" id="IPR013087">
    <property type="entry name" value="Znf_C2H2_type"/>
</dbReference>
<proteinExistence type="predicted"/>
<feature type="compositionally biased region" description="Polar residues" evidence="2">
    <location>
        <begin position="186"/>
        <end position="198"/>
    </location>
</feature>
<dbReference type="EMBL" id="KK853496">
    <property type="protein sequence ID" value="KDR07211.1"/>
    <property type="molecule type" value="Genomic_DNA"/>
</dbReference>
<evidence type="ECO:0000313" key="5">
    <source>
        <dbReference type="Proteomes" id="UP000027135"/>
    </source>
</evidence>
<feature type="domain" description="C2H2-type" evidence="3">
    <location>
        <begin position="240"/>
        <end position="268"/>
    </location>
</feature>
<reference evidence="4 5" key="1">
    <citation type="journal article" date="2014" name="Nat. Commun.">
        <title>Molecular traces of alternative social organization in a termite genome.</title>
        <authorList>
            <person name="Terrapon N."/>
            <person name="Li C."/>
            <person name="Robertson H.M."/>
            <person name="Ji L."/>
            <person name="Meng X."/>
            <person name="Booth W."/>
            <person name="Chen Z."/>
            <person name="Childers C.P."/>
            <person name="Glastad K.M."/>
            <person name="Gokhale K."/>
            <person name="Gowin J."/>
            <person name="Gronenberg W."/>
            <person name="Hermansen R.A."/>
            <person name="Hu H."/>
            <person name="Hunt B.G."/>
            <person name="Huylmans A.K."/>
            <person name="Khalil S.M."/>
            <person name="Mitchell R.D."/>
            <person name="Munoz-Torres M.C."/>
            <person name="Mustard J.A."/>
            <person name="Pan H."/>
            <person name="Reese J.T."/>
            <person name="Scharf M.E."/>
            <person name="Sun F."/>
            <person name="Vogel H."/>
            <person name="Xiao J."/>
            <person name="Yang W."/>
            <person name="Yang Z."/>
            <person name="Yang Z."/>
            <person name="Zhou J."/>
            <person name="Zhu J."/>
            <person name="Brent C.S."/>
            <person name="Elsik C.G."/>
            <person name="Goodisman M.A."/>
            <person name="Liberles D.A."/>
            <person name="Roe R.M."/>
            <person name="Vargo E.L."/>
            <person name="Vilcinskas A."/>
            <person name="Wang J."/>
            <person name="Bornberg-Bauer E."/>
            <person name="Korb J."/>
            <person name="Zhang G."/>
            <person name="Liebig J."/>
        </authorList>
    </citation>
    <scope>NUCLEOTIDE SEQUENCE [LARGE SCALE GENOMIC DNA]</scope>
    <source>
        <tissue evidence="4">Whole organism</tissue>
    </source>
</reference>
<dbReference type="AlphaFoldDB" id="A0A067QQW0"/>
<dbReference type="InParanoid" id="A0A067QQW0"/>
<accession>A0A067QQW0</accession>
<dbReference type="GO" id="GO:0008270">
    <property type="term" value="F:zinc ion binding"/>
    <property type="evidence" value="ECO:0007669"/>
    <property type="project" value="UniProtKB-KW"/>
</dbReference>